<feature type="compositionally biased region" description="Basic and acidic residues" evidence="1">
    <location>
        <begin position="311"/>
        <end position="322"/>
    </location>
</feature>
<feature type="compositionally biased region" description="Polar residues" evidence="1">
    <location>
        <begin position="1"/>
        <end position="16"/>
    </location>
</feature>
<proteinExistence type="predicted"/>
<evidence type="ECO:0008006" key="4">
    <source>
        <dbReference type="Google" id="ProtNLM"/>
    </source>
</evidence>
<keyword evidence="3" id="KW-1185">Reference proteome</keyword>
<dbReference type="CDD" id="cd20335">
    <property type="entry name" value="BRcat_RBR"/>
    <property type="match status" value="1"/>
</dbReference>
<feature type="region of interest" description="Disordered" evidence="1">
    <location>
        <begin position="306"/>
        <end position="342"/>
    </location>
</feature>
<comment type="caution">
    <text evidence="2">The sequence shown here is derived from an EMBL/GenBank/DDBJ whole genome shotgun (WGS) entry which is preliminary data.</text>
</comment>
<feature type="compositionally biased region" description="Low complexity" evidence="1">
    <location>
        <begin position="37"/>
        <end position="50"/>
    </location>
</feature>
<accession>A0AAD7URD9</accession>
<dbReference type="GeneID" id="83220548"/>
<name>A0AAD7URD9_9FUNG</name>
<gene>
    <name evidence="2" type="ORF">O0I10_013309</name>
</gene>
<sequence>MSSPNATNQAQSPVSDHSSEPMDVGSPISSAPDHQDASSVATSASSSTSSLQRANDAIDRVTVKLANLAERLADDDITQDQRQAIHYESQKLSKDLETLKNIYKKMSKKDKGSSHSTRPVVPQDLPMLQWTGNVYDKTKLTFGSVEECLNRFEDVVRSYNQDMDEAWGRLLPRMLSPEQRSWYDDNLRPYVHLPWNFARKTLIKKYGIHDGERQSQAMFDLLDMAMDPKESVEYYTDRFNKTHREAGLDDNLAIAAVYTKSLVPDLYKQVRLAQVNLPVELRSTTEQAANVARGLYATVIGATQKHHFKAKSSDNKDKDKNKKQNPGNGMVKIRRLHGKGHHTTQECRLLSREVSIAQGNKVAKPYDNNNKNYKRCFKCNEAYHPGQPCSNKAKLAIRSARLVDVDESHASVLYPGTHSHVCQPAFS</sequence>
<dbReference type="RefSeq" id="XP_058336142.1">
    <property type="nucleotide sequence ID" value="XM_058493092.1"/>
</dbReference>
<feature type="non-terminal residue" evidence="2">
    <location>
        <position position="427"/>
    </location>
</feature>
<dbReference type="AlphaFoldDB" id="A0AAD7URD9"/>
<evidence type="ECO:0000313" key="2">
    <source>
        <dbReference type="EMBL" id="KAJ8651227.1"/>
    </source>
</evidence>
<evidence type="ECO:0000256" key="1">
    <source>
        <dbReference type="SAM" id="MobiDB-lite"/>
    </source>
</evidence>
<organism evidence="2 3">
    <name type="scientific">Lichtheimia ornata</name>
    <dbReference type="NCBI Taxonomy" id="688661"/>
    <lineage>
        <taxon>Eukaryota</taxon>
        <taxon>Fungi</taxon>
        <taxon>Fungi incertae sedis</taxon>
        <taxon>Mucoromycota</taxon>
        <taxon>Mucoromycotina</taxon>
        <taxon>Mucoromycetes</taxon>
        <taxon>Mucorales</taxon>
        <taxon>Lichtheimiaceae</taxon>
        <taxon>Lichtheimia</taxon>
    </lineage>
</organism>
<reference evidence="2 3" key="1">
    <citation type="submission" date="2023-03" db="EMBL/GenBank/DDBJ databases">
        <title>Genome sequence of Lichtheimia ornata CBS 291.66.</title>
        <authorList>
            <person name="Mohabir J.T."/>
            <person name="Shea T.P."/>
            <person name="Kurbessoian T."/>
            <person name="Berby B."/>
            <person name="Fontaine J."/>
            <person name="Livny J."/>
            <person name="Gnirke A."/>
            <person name="Stajich J.E."/>
            <person name="Cuomo C.A."/>
        </authorList>
    </citation>
    <scope>NUCLEOTIDE SEQUENCE [LARGE SCALE GENOMIC DNA]</scope>
    <source>
        <strain evidence="2">CBS 291.66</strain>
    </source>
</reference>
<feature type="compositionally biased region" description="Basic residues" evidence="1">
    <location>
        <begin position="332"/>
        <end position="342"/>
    </location>
</feature>
<dbReference type="Proteomes" id="UP001234581">
    <property type="component" value="Unassembled WGS sequence"/>
</dbReference>
<dbReference type="EMBL" id="JARTCD010000438">
    <property type="protein sequence ID" value="KAJ8651227.1"/>
    <property type="molecule type" value="Genomic_DNA"/>
</dbReference>
<evidence type="ECO:0000313" key="3">
    <source>
        <dbReference type="Proteomes" id="UP001234581"/>
    </source>
</evidence>
<feature type="region of interest" description="Disordered" evidence="1">
    <location>
        <begin position="1"/>
        <end position="54"/>
    </location>
</feature>
<protein>
    <recommendedName>
        <fullName evidence="4">Retrotransposon gag domain-containing protein</fullName>
    </recommendedName>
</protein>